<dbReference type="SUPFAM" id="SSF103473">
    <property type="entry name" value="MFS general substrate transporter"/>
    <property type="match status" value="1"/>
</dbReference>
<dbReference type="GO" id="GO:0008643">
    <property type="term" value="P:carbohydrate transport"/>
    <property type="evidence" value="ECO:0007669"/>
    <property type="project" value="InterPro"/>
</dbReference>
<evidence type="ECO:0000313" key="4">
    <source>
        <dbReference type="WBParaSite" id="nRc.2.0.1.t13715-RA"/>
    </source>
</evidence>
<keyword evidence="3" id="KW-1185">Reference proteome</keyword>
<reference evidence="4" key="1">
    <citation type="submission" date="2022-11" db="UniProtKB">
        <authorList>
            <consortium name="WormBaseParasite"/>
        </authorList>
    </citation>
    <scope>IDENTIFICATION</scope>
</reference>
<dbReference type="InterPro" id="IPR036259">
    <property type="entry name" value="MFS_trans_sf"/>
</dbReference>
<dbReference type="PANTHER" id="PTHR11328">
    <property type="entry name" value="MAJOR FACILITATOR SUPERFAMILY DOMAIN-CONTAINING PROTEIN"/>
    <property type="match status" value="1"/>
</dbReference>
<dbReference type="AlphaFoldDB" id="A0A915II03"/>
<keyword evidence="2" id="KW-0812">Transmembrane</keyword>
<evidence type="ECO:0000256" key="1">
    <source>
        <dbReference type="ARBA" id="ARBA00008335"/>
    </source>
</evidence>
<comment type="similarity">
    <text evidence="1">Belongs to the major facilitator superfamily.</text>
</comment>
<protein>
    <submittedName>
        <fullName evidence="4">Uncharacterized protein</fullName>
    </submittedName>
</protein>
<keyword evidence="2" id="KW-0472">Membrane</keyword>
<evidence type="ECO:0000313" key="3">
    <source>
        <dbReference type="Proteomes" id="UP000887565"/>
    </source>
</evidence>
<keyword evidence="2" id="KW-1133">Transmembrane helix</keyword>
<dbReference type="Pfam" id="PF13347">
    <property type="entry name" value="MFS_2"/>
    <property type="match status" value="1"/>
</dbReference>
<sequence>MVDADELEIILRQPLSTKRIHCCRIMAYGMGHFHNDMCASMWFTYLLIFTTKVLGFSSSVAGNLILIGQITDAICTPLVGFESDRNDIHPFCLKYGRRKIWHLIGFICVTCSFAFLFVECFGCTYQKTSEFVELFYYVPFVVVFQFGWACMQISHLALIPELSTCQHERATLNGQLAPRIEILLANSSQN</sequence>
<feature type="transmembrane region" description="Helical" evidence="2">
    <location>
        <begin position="100"/>
        <end position="118"/>
    </location>
</feature>
<dbReference type="Gene3D" id="1.20.1250.20">
    <property type="entry name" value="MFS general substrate transporter like domains"/>
    <property type="match status" value="1"/>
</dbReference>
<dbReference type="WBParaSite" id="nRc.2.0.1.t13715-RA">
    <property type="protein sequence ID" value="nRc.2.0.1.t13715-RA"/>
    <property type="gene ID" value="nRc.2.0.1.g13715"/>
</dbReference>
<evidence type="ECO:0000256" key="2">
    <source>
        <dbReference type="SAM" id="Phobius"/>
    </source>
</evidence>
<dbReference type="OMA" id="CQHERAT"/>
<dbReference type="InterPro" id="IPR039672">
    <property type="entry name" value="MFS_2"/>
</dbReference>
<organism evidence="3 4">
    <name type="scientific">Romanomermis culicivorax</name>
    <name type="common">Nematode worm</name>
    <dbReference type="NCBI Taxonomy" id="13658"/>
    <lineage>
        <taxon>Eukaryota</taxon>
        <taxon>Metazoa</taxon>
        <taxon>Ecdysozoa</taxon>
        <taxon>Nematoda</taxon>
        <taxon>Enoplea</taxon>
        <taxon>Dorylaimia</taxon>
        <taxon>Mermithida</taxon>
        <taxon>Mermithoidea</taxon>
        <taxon>Mermithidae</taxon>
        <taxon>Romanomermis</taxon>
    </lineage>
</organism>
<name>A0A915II03_ROMCU</name>
<feature type="transmembrane region" description="Helical" evidence="2">
    <location>
        <begin position="134"/>
        <end position="159"/>
    </location>
</feature>
<dbReference type="GO" id="GO:0015293">
    <property type="term" value="F:symporter activity"/>
    <property type="evidence" value="ECO:0007669"/>
    <property type="project" value="InterPro"/>
</dbReference>
<dbReference type="Proteomes" id="UP000887565">
    <property type="component" value="Unplaced"/>
</dbReference>
<dbReference type="PANTHER" id="PTHR11328:SF28">
    <property type="entry name" value="MAJOR FACILITATOR SUPERFAMILY DOMAIN-CONTAINING PROTEIN 12"/>
    <property type="match status" value="1"/>
</dbReference>
<dbReference type="GO" id="GO:0005886">
    <property type="term" value="C:plasma membrane"/>
    <property type="evidence" value="ECO:0007669"/>
    <property type="project" value="TreeGrafter"/>
</dbReference>
<proteinExistence type="inferred from homology"/>
<accession>A0A915II03</accession>